<evidence type="ECO:0000313" key="1">
    <source>
        <dbReference type="EMBL" id="EUA46995.1"/>
    </source>
</evidence>
<gene>
    <name evidence="1" type="ORF">I543_1086</name>
</gene>
<dbReference type="EMBL" id="JAOF01000001">
    <property type="protein sequence ID" value="EUA46995.1"/>
    <property type="molecule type" value="Genomic_DNA"/>
</dbReference>
<proteinExistence type="predicted"/>
<evidence type="ECO:0000313" key="2">
    <source>
        <dbReference type="Proteomes" id="UP000020103"/>
    </source>
</evidence>
<reference evidence="1 2" key="1">
    <citation type="submission" date="2013-12" db="EMBL/GenBank/DDBJ databases">
        <authorList>
            <person name="Madinger N."/>
            <person name="Lenaerts A."/>
            <person name="Ordway D."/>
            <person name="DeGroote M.A."/>
            <person name="Parker T."/>
            <person name="Sizemore C."/>
            <person name="Tallon L.J."/>
            <person name="Sadzewicz L.K."/>
            <person name="Sengamalay N."/>
            <person name="Fraser C.M."/>
            <person name="Hine E."/>
            <person name="Shefchek K.A."/>
            <person name="Das S.P."/>
            <person name="Tettelin H."/>
        </authorList>
    </citation>
    <scope>NUCLEOTIDE SEQUENCE [LARGE SCALE GENOMIC DNA]</scope>
    <source>
        <strain evidence="1 2">21</strain>
    </source>
</reference>
<comment type="caution">
    <text evidence="1">The sequence shown here is derived from an EMBL/GenBank/DDBJ whole genome shotgun (WGS) entry which is preliminary data.</text>
</comment>
<name>A0A829Q2R4_9MYCO</name>
<protein>
    <submittedName>
        <fullName evidence="1">Uncharacterized protein</fullName>
    </submittedName>
</protein>
<dbReference type="AlphaFoldDB" id="A0A829Q2R4"/>
<accession>A0A829Q2R4</accession>
<sequence>MGESTQRGCSWDGPGWKLQQLVVNRPVDEYLNQDNYPGAEAISIGDLRAVRWRDNVDPQRVCFIELPSQRASVGTIVGVNSPQAQRAIPDACAKAVDIATGTAKKLPK</sequence>
<organism evidence="1 2">
    <name type="scientific">Mycobacteroides abscessus 21</name>
    <dbReference type="NCBI Taxonomy" id="1299324"/>
    <lineage>
        <taxon>Bacteria</taxon>
        <taxon>Bacillati</taxon>
        <taxon>Actinomycetota</taxon>
        <taxon>Actinomycetes</taxon>
        <taxon>Mycobacteriales</taxon>
        <taxon>Mycobacteriaceae</taxon>
        <taxon>Mycobacteroides</taxon>
        <taxon>Mycobacteroides abscessus</taxon>
    </lineage>
</organism>
<dbReference type="Proteomes" id="UP000020103">
    <property type="component" value="Unassembled WGS sequence"/>
</dbReference>